<dbReference type="InterPro" id="IPR000182">
    <property type="entry name" value="GNAT_dom"/>
</dbReference>
<dbReference type="RefSeq" id="WP_015107873.1">
    <property type="nucleotide sequence ID" value="NC_019675.1"/>
</dbReference>
<dbReference type="KEGG" id="cgc:Cyagr_0210"/>
<dbReference type="eggNOG" id="COG0456">
    <property type="taxonomic scope" value="Bacteria"/>
</dbReference>
<dbReference type="EMBL" id="CP003495">
    <property type="protein sequence ID" value="AFY27414.1"/>
    <property type="molecule type" value="Genomic_DNA"/>
</dbReference>
<reference evidence="3" key="1">
    <citation type="journal article" date="2013" name="Proc. Natl. Acad. Sci. U.S.A.">
        <title>Improving the coverage of the cyanobacterial phylum using diversity-driven genome sequencing.</title>
        <authorList>
            <person name="Shih P.M."/>
            <person name="Wu D."/>
            <person name="Latifi A."/>
            <person name="Axen S.D."/>
            <person name="Fewer D.P."/>
            <person name="Talla E."/>
            <person name="Calteau A."/>
            <person name="Cai F."/>
            <person name="Tandeau de Marsac N."/>
            <person name="Rippka R."/>
            <person name="Herdman M."/>
            <person name="Sivonen K."/>
            <person name="Coursin T."/>
            <person name="Laurent T."/>
            <person name="Goodwin L."/>
            <person name="Nolan M."/>
            <person name="Davenport K.W."/>
            <person name="Han C.S."/>
            <person name="Rubin E.M."/>
            <person name="Eisen J.A."/>
            <person name="Woyke T."/>
            <person name="Gugger M."/>
            <person name="Kerfeld C.A."/>
        </authorList>
    </citation>
    <scope>NUCLEOTIDE SEQUENCE [LARGE SCALE GENOMIC DNA]</scope>
    <source>
        <strain evidence="3">ATCC 27147 / PCC 6307</strain>
    </source>
</reference>
<dbReference type="AlphaFoldDB" id="K9P4E2"/>
<organism evidence="2 3">
    <name type="scientific">Cyanobium gracile (strain ATCC 27147 / PCC 6307)</name>
    <dbReference type="NCBI Taxonomy" id="292564"/>
    <lineage>
        <taxon>Bacteria</taxon>
        <taxon>Bacillati</taxon>
        <taxon>Cyanobacteriota</taxon>
        <taxon>Cyanophyceae</taxon>
        <taxon>Synechococcales</taxon>
        <taxon>Prochlorococcaceae</taxon>
        <taxon>Cyanobium</taxon>
    </lineage>
</organism>
<evidence type="ECO:0000313" key="3">
    <source>
        <dbReference type="Proteomes" id="UP000010388"/>
    </source>
</evidence>
<dbReference type="STRING" id="292564.Cyagr_0210"/>
<name>K9P4E2_CYAGP</name>
<dbReference type="PROSITE" id="PS51186">
    <property type="entry name" value="GNAT"/>
    <property type="match status" value="1"/>
</dbReference>
<dbReference type="Gene3D" id="3.40.630.30">
    <property type="match status" value="1"/>
</dbReference>
<dbReference type="PATRIC" id="fig|292564.3.peg.194"/>
<sequence length="158" mass="16711">MPAPPPPPLPAPTLSPLVPADAGACLALDRAALGGLWSLEQWRRELEEEGRPGLGLRQGPDLLAMASGWLVVDELHITLVAVAPDQRRRGLGRRVLQELMAAGRARGASRATLEVAAGNGPGIALYGALGFRTAGIRHGYYRNGEDALIQWVNLAMGP</sequence>
<accession>K9P4E2</accession>
<dbReference type="InterPro" id="IPR016181">
    <property type="entry name" value="Acyl_CoA_acyltransferase"/>
</dbReference>
<dbReference type="SUPFAM" id="SSF55729">
    <property type="entry name" value="Acyl-CoA N-acyltransferases (Nat)"/>
    <property type="match status" value="1"/>
</dbReference>
<feature type="domain" description="N-acetyltransferase" evidence="1">
    <location>
        <begin position="12"/>
        <end position="155"/>
    </location>
</feature>
<gene>
    <name evidence="2" type="ordered locus">Cyagr_0210</name>
</gene>
<dbReference type="HOGENOM" id="CLU_013985_23_1_3"/>
<protein>
    <submittedName>
        <fullName evidence="2">Acetyltransferase</fullName>
    </submittedName>
</protein>
<keyword evidence="2" id="KW-0808">Transferase</keyword>
<dbReference type="Proteomes" id="UP000010388">
    <property type="component" value="Chromosome"/>
</dbReference>
<dbReference type="GO" id="GO:0016747">
    <property type="term" value="F:acyltransferase activity, transferring groups other than amino-acyl groups"/>
    <property type="evidence" value="ECO:0007669"/>
    <property type="project" value="InterPro"/>
</dbReference>
<evidence type="ECO:0000259" key="1">
    <source>
        <dbReference type="PROSITE" id="PS51186"/>
    </source>
</evidence>
<proteinExistence type="predicted"/>
<dbReference type="PANTHER" id="PTHR43072">
    <property type="entry name" value="N-ACETYLTRANSFERASE"/>
    <property type="match status" value="1"/>
</dbReference>
<dbReference type="Pfam" id="PF00583">
    <property type="entry name" value="Acetyltransf_1"/>
    <property type="match status" value="1"/>
</dbReference>
<evidence type="ECO:0000313" key="2">
    <source>
        <dbReference type="EMBL" id="AFY27414.1"/>
    </source>
</evidence>